<evidence type="ECO:0000313" key="3">
    <source>
        <dbReference type="Proteomes" id="UP000807159"/>
    </source>
</evidence>
<comment type="caution">
    <text evidence="2">The sequence shown here is derived from an EMBL/GenBank/DDBJ whole genome shotgun (WGS) entry which is preliminary data.</text>
</comment>
<name>A0A8T2WNN5_POPDE</name>
<sequence>MKLTTIIKETLFFNSTIYGLLRANLKRIVESSAGPQPNSRSNKSVERVPVPIKQRDSRSDAMVVQAGNRNNPSSAVEEFKEVSNSSSLSVQLIIHDPTELDAAWMKSSLLGVLSEGIDYQKIKQALIDNGVQVSGFRFMVATQTALLGLKSLAYQSLPGMLLAPTGFSWFMAESLDLIKSICDIAVERETAVTSNRKAMTEEVIDCWINIWDMQSRDAAIPDVILRFKISQAAVSSNHRKDRALSNWKREAKPIGCCCGEGPNKYKGPTEDQCFLLPWSQQTESNINNQARLHPKEEGNKWFSAPRRQRPAAE</sequence>
<dbReference type="Proteomes" id="UP000807159">
    <property type="component" value="Chromosome 18"/>
</dbReference>
<organism evidence="2 3">
    <name type="scientific">Populus deltoides</name>
    <name type="common">Eastern poplar</name>
    <name type="synonym">Eastern cottonwood</name>
    <dbReference type="NCBI Taxonomy" id="3696"/>
    <lineage>
        <taxon>Eukaryota</taxon>
        <taxon>Viridiplantae</taxon>
        <taxon>Streptophyta</taxon>
        <taxon>Embryophyta</taxon>
        <taxon>Tracheophyta</taxon>
        <taxon>Spermatophyta</taxon>
        <taxon>Magnoliopsida</taxon>
        <taxon>eudicotyledons</taxon>
        <taxon>Gunneridae</taxon>
        <taxon>Pentapetalae</taxon>
        <taxon>rosids</taxon>
        <taxon>fabids</taxon>
        <taxon>Malpighiales</taxon>
        <taxon>Salicaceae</taxon>
        <taxon>Saliceae</taxon>
        <taxon>Populus</taxon>
    </lineage>
</organism>
<evidence type="ECO:0000256" key="1">
    <source>
        <dbReference type="SAM" id="MobiDB-lite"/>
    </source>
</evidence>
<proteinExistence type="predicted"/>
<reference evidence="2" key="1">
    <citation type="journal article" date="2021" name="J. Hered.">
        <title>Genome Assembly of Salicaceae Populus deltoides (Eastern Cottonwood) I-69 Based on Nanopore Sequencing and Hi-C Technologies.</title>
        <authorList>
            <person name="Bai S."/>
            <person name="Wu H."/>
            <person name="Zhang J."/>
            <person name="Pan Z."/>
            <person name="Zhao W."/>
            <person name="Li Z."/>
            <person name="Tong C."/>
        </authorList>
    </citation>
    <scope>NUCLEOTIDE SEQUENCE</scope>
    <source>
        <tissue evidence="2">Leaf</tissue>
    </source>
</reference>
<protein>
    <submittedName>
        <fullName evidence="2">Uncharacterized protein</fullName>
    </submittedName>
</protein>
<gene>
    <name evidence="2" type="ORF">H0E87_029788</name>
</gene>
<keyword evidence="3" id="KW-1185">Reference proteome</keyword>
<dbReference type="AlphaFoldDB" id="A0A8T2WNN5"/>
<feature type="region of interest" description="Disordered" evidence="1">
    <location>
        <begin position="290"/>
        <end position="313"/>
    </location>
</feature>
<accession>A0A8T2WNN5</accession>
<dbReference type="EMBL" id="JACEGQ020000018">
    <property type="protein sequence ID" value="KAH8482476.1"/>
    <property type="molecule type" value="Genomic_DNA"/>
</dbReference>
<evidence type="ECO:0000313" key="2">
    <source>
        <dbReference type="EMBL" id="KAH8482476.1"/>
    </source>
</evidence>